<keyword evidence="1 2" id="KW-0732">Signal</keyword>
<gene>
    <name evidence="5" type="ORF">BBI00_21255</name>
    <name evidence="4" type="ORF">V2E39_03405</name>
</gene>
<dbReference type="EMBL" id="MAYG01000031">
    <property type="protein sequence ID" value="OCA68732.1"/>
    <property type="molecule type" value="Genomic_DNA"/>
</dbReference>
<dbReference type="Gene3D" id="3.40.390.10">
    <property type="entry name" value="Collagenase (Catalytic Domain)"/>
    <property type="match status" value="1"/>
</dbReference>
<dbReference type="InterPro" id="IPR013783">
    <property type="entry name" value="Ig-like_fold"/>
</dbReference>
<evidence type="ECO:0000259" key="3">
    <source>
        <dbReference type="PROSITE" id="PS50853"/>
    </source>
</evidence>
<reference evidence="6" key="1">
    <citation type="submission" date="2016-07" db="EMBL/GenBank/DDBJ databases">
        <authorList>
            <person name="Florea S."/>
            <person name="Webb J.S."/>
            <person name="Jaromczyk J."/>
            <person name="Schardl C.L."/>
        </authorList>
    </citation>
    <scope>NUCLEOTIDE SEQUENCE [LARGE SCALE GENOMIC DNA]</scope>
    <source>
        <strain evidence="6">CC-VM-7</strain>
    </source>
</reference>
<keyword evidence="4" id="KW-0482">Metalloprotease</keyword>
<accession>A0A1B8ZAW2</accession>
<dbReference type="Pfam" id="PF20009">
    <property type="entry name" value="GEVED"/>
    <property type="match status" value="1"/>
</dbReference>
<sequence length="1013" mass="109088">MKKKILLVCALAAGLSSFNAQRWEPASQRTSQIRKEVEVQHSYRLDLQSLRNALKNAVETGKGAQAVIVSLPTAEGKIEKFAVYSDPVMEKSMADRYELGSYVGVGIDDPGKYLRFSTAPTEMQSMIIKDGKFQFIEPITTDKQVYGVFYKTKRTEADHGFECSTEEKGSKDIKSLEAFGKKNLSNLNAGNTSRPASTKFRTYRLALSTTGEYTKKFDPAGGIVNTVTQMNATMTRVNGVFQKDFAIKLIIQDFPNIIFTDPTSDPYTGNLNLQLQQTLTQQVGNANYDMGHVFNAAGGNGNAGSIGSTCVDPATTTSLAKGSAFTQNTNPTGDLFDIDYVAHEMGHQLGGNHTFSHATEGSGVNVEPGGGTTIMGYAGITQDNVQANSDAYFHYSSINQILNSLDLKTTCGTSENITDNTAPVIAALTAYTIPKGTPYYLDASATDAQGDAIKYTWEQYDSVNNLTSISGDSGWGYNAEGSIARSFFGTASGRRYFPSLPLVMAGKLTNKATWETVSYIPRVLHYAVTARDENALRPMLASLETTVTVGNDGPFKFNGITSSTTLYNNASNTITWNVANTNTAPYNASNVKIEYTTDLVNGSTWTELVASTPNTGSYTGQMPANLTGAVKLKISAIGNIFYAVSPQVTVGTAPTSATAAPTGVFALPSEILRTTARLSWNSVPGATYSINYRKVGETNWQNTTSSTSSVLLSGLDDETNYEAQVATVMNNVPGAFSANYAFKTKGLTTGVDYCLMTTGGNNLNAPYYSGLIQLDLSNLAYFSGNLGNAAKTYLDFSDDPTKIVNLTKGTQYTASFRNLGHDLGTYSDFLEIWIDYNRNGVFESTEKVGSHAAVPVYSAANQLSFHDGTITFTVPTTAYAGDKTLRMRVASTFFNAATGPCGVSSVPVQGGGVISTGGFRDFTVKISETLGVTETNSTKASEVSIYPNPADTFVEVKNLKGKADYKIYSADGRLVQEGKIDGQRINVASLLKGMYVVTIKDEKDTYNTKLIKK</sequence>
<dbReference type="Pfam" id="PF13583">
    <property type="entry name" value="Reprolysin_4"/>
    <property type="match status" value="1"/>
</dbReference>
<evidence type="ECO:0000313" key="5">
    <source>
        <dbReference type="EMBL" id="OCA68732.1"/>
    </source>
</evidence>
<dbReference type="GO" id="GO:0008237">
    <property type="term" value="F:metallopeptidase activity"/>
    <property type="evidence" value="ECO:0007669"/>
    <property type="project" value="UniProtKB-KW"/>
</dbReference>
<dbReference type="NCBIfam" id="TIGR04183">
    <property type="entry name" value="Por_Secre_tail"/>
    <property type="match status" value="1"/>
</dbReference>
<dbReference type="SUPFAM" id="SSF55486">
    <property type="entry name" value="Metalloproteases ('zincins'), catalytic domain"/>
    <property type="match status" value="1"/>
</dbReference>
<proteinExistence type="predicted"/>
<dbReference type="Pfam" id="PF18962">
    <property type="entry name" value="Por_Secre_tail"/>
    <property type="match status" value="1"/>
</dbReference>
<evidence type="ECO:0000313" key="7">
    <source>
        <dbReference type="Proteomes" id="UP001350005"/>
    </source>
</evidence>
<dbReference type="Gene3D" id="2.60.40.10">
    <property type="entry name" value="Immunoglobulins"/>
    <property type="match status" value="1"/>
</dbReference>
<dbReference type="Proteomes" id="UP000093432">
    <property type="component" value="Unassembled WGS sequence"/>
</dbReference>
<evidence type="ECO:0000256" key="1">
    <source>
        <dbReference type="ARBA" id="ARBA00022729"/>
    </source>
</evidence>
<feature type="domain" description="Fibronectin type-III" evidence="3">
    <location>
        <begin position="660"/>
        <end position="747"/>
    </location>
</feature>
<dbReference type="RefSeq" id="WP_065400863.1">
    <property type="nucleotide sequence ID" value="NZ_JAKYXJ010000010.1"/>
</dbReference>
<keyword evidence="7" id="KW-1185">Reference proteome</keyword>
<evidence type="ECO:0000313" key="6">
    <source>
        <dbReference type="Proteomes" id="UP000093432"/>
    </source>
</evidence>
<dbReference type="EMBL" id="JAZGJU010000005">
    <property type="protein sequence ID" value="MEE6126432.1"/>
    <property type="molecule type" value="Genomic_DNA"/>
</dbReference>
<reference evidence="5" key="2">
    <citation type="submission" date="2016-07" db="EMBL/GenBank/DDBJ databases">
        <authorList>
            <person name="Jeong J.-J."/>
            <person name="Kim D.W."/>
            <person name="Sang M.K."/>
            <person name="Choi I.-G."/>
            <person name="Kim K.D."/>
        </authorList>
    </citation>
    <scope>NUCLEOTIDE SEQUENCE</scope>
    <source>
        <strain evidence="5">CC-VM-7</strain>
    </source>
</reference>
<dbReference type="SUPFAM" id="SSF49265">
    <property type="entry name" value="Fibronectin type III"/>
    <property type="match status" value="1"/>
</dbReference>
<feature type="chain" id="PRO_5008620307" evidence="2">
    <location>
        <begin position="23"/>
        <end position="1013"/>
    </location>
</feature>
<evidence type="ECO:0000256" key="2">
    <source>
        <dbReference type="SAM" id="SignalP"/>
    </source>
</evidence>
<name>A0A1B8ZAW2_9FLAO</name>
<dbReference type="InterPro" id="IPR026444">
    <property type="entry name" value="Secre_tail"/>
</dbReference>
<reference evidence="4 7" key="3">
    <citation type="submission" date="2024-01" db="EMBL/GenBank/DDBJ databases">
        <title>Whole genome of Chryseobacterium arthrosphaerae NNCa 2741.</title>
        <authorList>
            <person name="Boriskina E.V."/>
            <person name="Gordinskaya N.A."/>
            <person name="Kropotov V.S."/>
            <person name="Alekseeva A.E."/>
            <person name="Makhova M.A."/>
            <person name="Kryazhev D.V."/>
            <person name="Shkurkina I.S."/>
        </authorList>
    </citation>
    <scope>NUCLEOTIDE SEQUENCE [LARGE SCALE GENOMIC DNA]</scope>
    <source>
        <strain evidence="4 7">NNCa 2741</strain>
    </source>
</reference>
<dbReference type="Proteomes" id="UP001350005">
    <property type="component" value="Unassembled WGS sequence"/>
</dbReference>
<feature type="signal peptide" evidence="2">
    <location>
        <begin position="1"/>
        <end position="22"/>
    </location>
</feature>
<dbReference type="InterPro" id="IPR045474">
    <property type="entry name" value="GEVED"/>
</dbReference>
<evidence type="ECO:0000313" key="4">
    <source>
        <dbReference type="EMBL" id="MEE6126432.1"/>
    </source>
</evidence>
<dbReference type="InterPro" id="IPR003961">
    <property type="entry name" value="FN3_dom"/>
</dbReference>
<dbReference type="OrthoDB" id="1270422at2"/>
<organism evidence="5 6">
    <name type="scientific">Chryseobacterium arthrosphaerae</name>
    <dbReference type="NCBI Taxonomy" id="651561"/>
    <lineage>
        <taxon>Bacteria</taxon>
        <taxon>Pseudomonadati</taxon>
        <taxon>Bacteroidota</taxon>
        <taxon>Flavobacteriia</taxon>
        <taxon>Flavobacteriales</taxon>
        <taxon>Weeksellaceae</taxon>
        <taxon>Chryseobacterium group</taxon>
        <taxon>Chryseobacterium</taxon>
    </lineage>
</organism>
<dbReference type="InterPro" id="IPR024079">
    <property type="entry name" value="MetalloPept_cat_dom_sf"/>
</dbReference>
<keyword evidence="4" id="KW-0645">Protease</keyword>
<comment type="caution">
    <text evidence="5">The sequence shown here is derived from an EMBL/GenBank/DDBJ whole genome shotgun (WGS) entry which is preliminary data.</text>
</comment>
<dbReference type="PROSITE" id="PS50853">
    <property type="entry name" value="FN3"/>
    <property type="match status" value="1"/>
</dbReference>
<dbReference type="STRING" id="651561.BBI00_21255"/>
<keyword evidence="4" id="KW-0378">Hydrolase</keyword>
<dbReference type="AlphaFoldDB" id="A0A1B8ZAW2"/>
<dbReference type="InterPro" id="IPR036116">
    <property type="entry name" value="FN3_sf"/>
</dbReference>
<protein>
    <submittedName>
        <fullName evidence="4">Zinc-dependent metalloprotease family protein</fullName>
    </submittedName>
</protein>